<dbReference type="RefSeq" id="WP_386099061.1">
    <property type="nucleotide sequence ID" value="NZ_JBHSAT010000004.1"/>
</dbReference>
<keyword evidence="3" id="KW-1185">Reference proteome</keyword>
<organism evidence="2 3">
    <name type="scientific">Winogradskyella maritima</name>
    <dbReference type="NCBI Taxonomy" id="1517766"/>
    <lineage>
        <taxon>Bacteria</taxon>
        <taxon>Pseudomonadati</taxon>
        <taxon>Bacteroidota</taxon>
        <taxon>Flavobacteriia</taxon>
        <taxon>Flavobacteriales</taxon>
        <taxon>Flavobacteriaceae</taxon>
        <taxon>Winogradskyella</taxon>
    </lineage>
</organism>
<dbReference type="InterPro" id="IPR045749">
    <property type="entry name" value="DUF6090"/>
</dbReference>
<keyword evidence="1" id="KW-1133">Transmembrane helix</keyword>
<accession>A0ABV8AIG8</accession>
<dbReference type="EMBL" id="JBHSAT010000004">
    <property type="protein sequence ID" value="MFC3877209.1"/>
    <property type="molecule type" value="Genomic_DNA"/>
</dbReference>
<gene>
    <name evidence="2" type="ORF">ACFOSX_08200</name>
</gene>
<name>A0ABV8AIG8_9FLAO</name>
<reference evidence="3" key="1">
    <citation type="journal article" date="2019" name="Int. J. Syst. Evol. Microbiol.">
        <title>The Global Catalogue of Microorganisms (GCM) 10K type strain sequencing project: providing services to taxonomists for standard genome sequencing and annotation.</title>
        <authorList>
            <consortium name="The Broad Institute Genomics Platform"/>
            <consortium name="The Broad Institute Genome Sequencing Center for Infectious Disease"/>
            <person name="Wu L."/>
            <person name="Ma J."/>
        </authorList>
    </citation>
    <scope>NUCLEOTIDE SEQUENCE [LARGE SCALE GENOMIC DNA]</scope>
    <source>
        <strain evidence="3">CECT 8979</strain>
    </source>
</reference>
<sequence>MIKFFRKIRYNLMKKGKTGRYFKYAIGEIILVVVGILIALQINNWNENRKKQLLKKSYATNLISDLQKDTTQLNARLKYNENALIALDSIQMFLDTTDLSPKELTDLSLLRNRIIGLRIINTYNVNTFNILVSSGNIDLFTNHFTNELMELNRLQLSELKISSSNSQSYFDGISRHGNQFLKDNGFLSNANLKQFLTSNYNPKEFLTFQINSLALQRHTIRRYIDLTTQVNTQTEKVLLLLNKKTGL</sequence>
<evidence type="ECO:0000313" key="2">
    <source>
        <dbReference type="EMBL" id="MFC3877209.1"/>
    </source>
</evidence>
<comment type="caution">
    <text evidence="2">The sequence shown here is derived from an EMBL/GenBank/DDBJ whole genome shotgun (WGS) entry which is preliminary data.</text>
</comment>
<evidence type="ECO:0000313" key="3">
    <source>
        <dbReference type="Proteomes" id="UP001595812"/>
    </source>
</evidence>
<dbReference type="Pfam" id="PF19578">
    <property type="entry name" value="DUF6090"/>
    <property type="match status" value="1"/>
</dbReference>
<keyword evidence="1" id="KW-0472">Membrane</keyword>
<keyword evidence="1" id="KW-0812">Transmembrane</keyword>
<evidence type="ECO:0000256" key="1">
    <source>
        <dbReference type="SAM" id="Phobius"/>
    </source>
</evidence>
<feature type="transmembrane region" description="Helical" evidence="1">
    <location>
        <begin position="21"/>
        <end position="42"/>
    </location>
</feature>
<dbReference type="Proteomes" id="UP001595812">
    <property type="component" value="Unassembled WGS sequence"/>
</dbReference>
<proteinExistence type="predicted"/>
<protein>
    <submittedName>
        <fullName evidence="2">DUF6090 family protein</fullName>
    </submittedName>
</protein>